<sequence length="344" mass="37232">MQWTLSYRDFSIQKQSLTARGLSMKRLLGLLAFSALMAGSAHAAYPDKPVSLMVPYPAGAASDITARAIQAPLSRALGATVIVENLGGANGSLGANRVLNAPADGLYIFQGSPNELVLAGLTNSAVRYKPEDFVFLNAVASSPYVVVTRKDIPAANIDELAALARKADIPMTYASGGVGSMIHLISLDFEQRAKARLTHIPYRGGGQILPDLIGGQVDFAIIPYQANYQDLRREGKIKVIATLNAERLAAMPDVPSVSESVGMKDFNYNIWTAYLVKRGTPEAIVRRLHGEIDAALQDAEFRKTMDQQGKIMYPSASLEAAQAFYASEIERLRKLVLSINFKGE</sequence>
<dbReference type="CDD" id="cd07012">
    <property type="entry name" value="PBP2_Bug_TTT"/>
    <property type="match status" value="1"/>
</dbReference>
<organism evidence="3 4">
    <name type="scientific">Bordetella pseudohinzii</name>
    <dbReference type="NCBI Taxonomy" id="1331258"/>
    <lineage>
        <taxon>Bacteria</taxon>
        <taxon>Pseudomonadati</taxon>
        <taxon>Pseudomonadota</taxon>
        <taxon>Betaproteobacteria</taxon>
        <taxon>Burkholderiales</taxon>
        <taxon>Alcaligenaceae</taxon>
        <taxon>Bordetella</taxon>
    </lineage>
</organism>
<gene>
    <name evidence="3" type="ORF">ERS370011_03514</name>
</gene>
<comment type="similarity">
    <text evidence="1">Belongs to the UPF0065 (bug) family.</text>
</comment>
<feature type="chain" id="PRO_5005813045" evidence="2">
    <location>
        <begin position="44"/>
        <end position="344"/>
    </location>
</feature>
<dbReference type="EMBL" id="CYTV01000011">
    <property type="protein sequence ID" value="CUJ05182.1"/>
    <property type="molecule type" value="Genomic_DNA"/>
</dbReference>
<evidence type="ECO:0000256" key="2">
    <source>
        <dbReference type="SAM" id="SignalP"/>
    </source>
</evidence>
<evidence type="ECO:0000256" key="1">
    <source>
        <dbReference type="ARBA" id="ARBA00006987"/>
    </source>
</evidence>
<evidence type="ECO:0000313" key="4">
    <source>
        <dbReference type="Proteomes" id="UP000053096"/>
    </source>
</evidence>
<protein>
    <submittedName>
        <fullName evidence="3">Argininosuccinate lyase</fullName>
    </submittedName>
</protein>
<dbReference type="Gene3D" id="3.40.190.150">
    <property type="entry name" value="Bordetella uptake gene, domain 1"/>
    <property type="match status" value="1"/>
</dbReference>
<reference evidence="3 4" key="1">
    <citation type="submission" date="2015-09" db="EMBL/GenBank/DDBJ databases">
        <authorList>
            <person name="Jackson K.R."/>
            <person name="Lunt B.L."/>
            <person name="Fisher J.N.B."/>
            <person name="Gardner A.V."/>
            <person name="Bailey M.E."/>
            <person name="Deus L.M."/>
            <person name="Earl A.S."/>
            <person name="Gibby P.D."/>
            <person name="Hartmann K.A."/>
            <person name="Liu J.E."/>
            <person name="Manci A.M."/>
            <person name="Nielsen D.A."/>
            <person name="Solomon M.B."/>
            <person name="Breakwell D.P."/>
            <person name="Burnett S.H."/>
            <person name="Grose J.H."/>
        </authorList>
    </citation>
    <scope>NUCLEOTIDE SEQUENCE [LARGE SCALE GENOMIC DNA]</scope>
    <source>
        <strain evidence="3 4">2789STDY5608636</strain>
    </source>
</reference>
<keyword evidence="3" id="KW-0456">Lyase</keyword>
<dbReference type="Proteomes" id="UP000053096">
    <property type="component" value="Unassembled WGS sequence"/>
</dbReference>
<dbReference type="PIRSF" id="PIRSF017082">
    <property type="entry name" value="YflP"/>
    <property type="match status" value="1"/>
</dbReference>
<dbReference type="AlphaFoldDB" id="A0A0M7H726"/>
<feature type="signal peptide" evidence="2">
    <location>
        <begin position="1"/>
        <end position="43"/>
    </location>
</feature>
<evidence type="ECO:0000313" key="3">
    <source>
        <dbReference type="EMBL" id="CUJ05182.1"/>
    </source>
</evidence>
<keyword evidence="2" id="KW-0732">Signal</keyword>
<dbReference type="InterPro" id="IPR005064">
    <property type="entry name" value="BUG"/>
</dbReference>
<dbReference type="SUPFAM" id="SSF53850">
    <property type="entry name" value="Periplasmic binding protein-like II"/>
    <property type="match status" value="1"/>
</dbReference>
<accession>A0A0M7H726</accession>
<dbReference type="Gene3D" id="3.40.190.10">
    <property type="entry name" value="Periplasmic binding protein-like II"/>
    <property type="match status" value="1"/>
</dbReference>
<dbReference type="Pfam" id="PF03401">
    <property type="entry name" value="TctC"/>
    <property type="match status" value="1"/>
</dbReference>
<dbReference type="GO" id="GO:0016829">
    <property type="term" value="F:lyase activity"/>
    <property type="evidence" value="ECO:0007669"/>
    <property type="project" value="UniProtKB-KW"/>
</dbReference>
<dbReference type="InterPro" id="IPR042100">
    <property type="entry name" value="Bug_dom1"/>
</dbReference>
<dbReference type="PANTHER" id="PTHR42928">
    <property type="entry name" value="TRICARBOXYLATE-BINDING PROTEIN"/>
    <property type="match status" value="1"/>
</dbReference>
<dbReference type="PANTHER" id="PTHR42928:SF5">
    <property type="entry name" value="BLR1237 PROTEIN"/>
    <property type="match status" value="1"/>
</dbReference>
<name>A0A0M7H726_9BORD</name>
<proteinExistence type="inferred from homology"/>